<dbReference type="NCBIfam" id="TIGR01579">
    <property type="entry name" value="MiaB-like-C"/>
    <property type="match status" value="1"/>
</dbReference>
<evidence type="ECO:0000256" key="12">
    <source>
        <dbReference type="ARBA" id="ARBA00031213"/>
    </source>
</evidence>
<dbReference type="PANTHER" id="PTHR11918:SF45">
    <property type="entry name" value="THREONYLCARBAMOYLADENOSINE TRNA METHYLTHIOTRANSFERASE"/>
    <property type="match status" value="1"/>
</dbReference>
<dbReference type="Proteomes" id="UP001154312">
    <property type="component" value="Unassembled WGS sequence"/>
</dbReference>
<dbReference type="InterPro" id="IPR002792">
    <property type="entry name" value="TRAM_dom"/>
</dbReference>
<dbReference type="NCBIfam" id="TIGR00089">
    <property type="entry name" value="MiaB/RimO family radical SAM methylthiotransferase"/>
    <property type="match status" value="1"/>
</dbReference>
<keyword evidence="20" id="KW-1185">Reference proteome</keyword>
<dbReference type="GO" id="GO:0046872">
    <property type="term" value="F:metal ion binding"/>
    <property type="evidence" value="ECO:0007669"/>
    <property type="project" value="UniProtKB-KW"/>
</dbReference>
<organism evidence="19 20">
    <name type="scientific">Pelotomaculum isophthalicicum JI</name>
    <dbReference type="NCBI Taxonomy" id="947010"/>
    <lineage>
        <taxon>Bacteria</taxon>
        <taxon>Bacillati</taxon>
        <taxon>Bacillota</taxon>
        <taxon>Clostridia</taxon>
        <taxon>Eubacteriales</taxon>
        <taxon>Desulfotomaculaceae</taxon>
        <taxon>Pelotomaculum</taxon>
    </lineage>
</organism>
<keyword evidence="9" id="KW-0479">Metal-binding</keyword>
<dbReference type="PROSITE" id="PS01278">
    <property type="entry name" value="MTTASE_RADICAL"/>
    <property type="match status" value="1"/>
</dbReference>
<reference evidence="19" key="1">
    <citation type="submission" date="2022-02" db="EMBL/GenBank/DDBJ databases">
        <authorList>
            <person name="Leng L."/>
        </authorList>
    </citation>
    <scope>NUCLEOTIDE SEQUENCE</scope>
    <source>
        <strain evidence="19">JI</strain>
    </source>
</reference>
<comment type="cofactor">
    <cofactor evidence="1">
        <name>[4Fe-4S] cluster</name>
        <dbReference type="ChEBI" id="CHEBI:49883"/>
    </cofactor>
</comment>
<dbReference type="SFLD" id="SFLDF00295">
    <property type="entry name" value="threonylcarbamoyladenosine_tRN"/>
    <property type="match status" value="1"/>
</dbReference>
<evidence type="ECO:0000259" key="18">
    <source>
        <dbReference type="PROSITE" id="PS51918"/>
    </source>
</evidence>
<evidence type="ECO:0000256" key="8">
    <source>
        <dbReference type="ARBA" id="ARBA00022694"/>
    </source>
</evidence>
<dbReference type="Pfam" id="PF04055">
    <property type="entry name" value="Radical_SAM"/>
    <property type="match status" value="1"/>
</dbReference>
<dbReference type="RefSeq" id="WP_277444741.1">
    <property type="nucleotide sequence ID" value="NZ_JAKOAV010000027.1"/>
</dbReference>
<name>A0A9X4H529_9FIRM</name>
<evidence type="ECO:0000256" key="1">
    <source>
        <dbReference type="ARBA" id="ARBA00001966"/>
    </source>
</evidence>
<dbReference type="SFLD" id="SFLDG01082">
    <property type="entry name" value="B12-binding_domain_containing"/>
    <property type="match status" value="1"/>
</dbReference>
<dbReference type="SMART" id="SM00729">
    <property type="entry name" value="Elp3"/>
    <property type="match status" value="1"/>
</dbReference>
<proteinExistence type="inferred from homology"/>
<keyword evidence="7" id="KW-0949">S-adenosyl-L-methionine</keyword>
<evidence type="ECO:0000259" key="16">
    <source>
        <dbReference type="PROSITE" id="PS50926"/>
    </source>
</evidence>
<dbReference type="Pfam" id="PF00919">
    <property type="entry name" value="UPF0004"/>
    <property type="match status" value="1"/>
</dbReference>
<dbReference type="FunFam" id="3.40.50.12160:FF:000004">
    <property type="entry name" value="Threonylcarbamoyladenosine tRNA methylthiotransferase MtaB"/>
    <property type="match status" value="1"/>
</dbReference>
<keyword evidence="6" id="KW-0808">Transferase</keyword>
<evidence type="ECO:0000313" key="19">
    <source>
        <dbReference type="EMBL" id="MDF9409288.1"/>
    </source>
</evidence>
<keyword evidence="8" id="KW-0819">tRNA processing</keyword>
<dbReference type="CDD" id="cd01335">
    <property type="entry name" value="Radical_SAM"/>
    <property type="match status" value="1"/>
</dbReference>
<evidence type="ECO:0000256" key="9">
    <source>
        <dbReference type="ARBA" id="ARBA00022723"/>
    </source>
</evidence>
<dbReference type="EC" id="2.8.4.5" evidence="3"/>
<dbReference type="AlphaFoldDB" id="A0A9X4H529"/>
<keyword evidence="4" id="KW-0004">4Fe-4S</keyword>
<feature type="domain" description="TRAM" evidence="16">
    <location>
        <begin position="374"/>
        <end position="436"/>
    </location>
</feature>
<dbReference type="InterPro" id="IPR023404">
    <property type="entry name" value="rSAM_horseshoe"/>
</dbReference>
<evidence type="ECO:0000256" key="7">
    <source>
        <dbReference type="ARBA" id="ARBA00022691"/>
    </source>
</evidence>
<evidence type="ECO:0000256" key="5">
    <source>
        <dbReference type="ARBA" id="ARBA00022490"/>
    </source>
</evidence>
<accession>A0A9X4H529</accession>
<keyword evidence="10" id="KW-0408">Iron</keyword>
<feature type="domain" description="MTTase N-terminal" evidence="17">
    <location>
        <begin position="4"/>
        <end position="116"/>
    </location>
</feature>
<evidence type="ECO:0000313" key="20">
    <source>
        <dbReference type="Proteomes" id="UP001154312"/>
    </source>
</evidence>
<dbReference type="PROSITE" id="PS51449">
    <property type="entry name" value="MTTASE_N"/>
    <property type="match status" value="1"/>
</dbReference>
<evidence type="ECO:0000256" key="10">
    <source>
        <dbReference type="ARBA" id="ARBA00023004"/>
    </source>
</evidence>
<dbReference type="PROSITE" id="PS51918">
    <property type="entry name" value="RADICAL_SAM"/>
    <property type="match status" value="1"/>
</dbReference>
<dbReference type="GO" id="GO:0035598">
    <property type="term" value="F:tRNA (N(6)-L-threonylcarbamoyladenosine(37)-C(2))-methylthiotransferase activity"/>
    <property type="evidence" value="ECO:0007669"/>
    <property type="project" value="UniProtKB-EC"/>
</dbReference>
<dbReference type="InterPro" id="IPR020612">
    <property type="entry name" value="Methylthiotransferase_CS"/>
</dbReference>
<comment type="caution">
    <text evidence="19">The sequence shown here is derived from an EMBL/GenBank/DDBJ whole genome shotgun (WGS) entry which is preliminary data.</text>
</comment>
<dbReference type="FunFam" id="3.80.30.20:FF:000001">
    <property type="entry name" value="tRNA-2-methylthio-N(6)-dimethylallyladenosine synthase 2"/>
    <property type="match status" value="1"/>
</dbReference>
<dbReference type="PROSITE" id="PS50926">
    <property type="entry name" value="TRAM"/>
    <property type="match status" value="1"/>
</dbReference>
<dbReference type="SFLD" id="SFLDG01061">
    <property type="entry name" value="methylthiotransferase"/>
    <property type="match status" value="1"/>
</dbReference>
<dbReference type="InterPro" id="IPR058240">
    <property type="entry name" value="rSAM_sf"/>
</dbReference>
<dbReference type="InterPro" id="IPR034557">
    <property type="entry name" value="ThrcA_tRNA_MEthiotransferase"/>
</dbReference>
<dbReference type="GO" id="GO:0051539">
    <property type="term" value="F:4 iron, 4 sulfur cluster binding"/>
    <property type="evidence" value="ECO:0007669"/>
    <property type="project" value="UniProtKB-KW"/>
</dbReference>
<dbReference type="EMBL" id="JAKOAV010000027">
    <property type="protein sequence ID" value="MDF9409288.1"/>
    <property type="molecule type" value="Genomic_DNA"/>
</dbReference>
<dbReference type="InterPro" id="IPR006638">
    <property type="entry name" value="Elp3/MiaA/NifB-like_rSAM"/>
</dbReference>
<evidence type="ECO:0000256" key="15">
    <source>
        <dbReference type="ARBA" id="ARBA00069898"/>
    </source>
</evidence>
<evidence type="ECO:0000259" key="17">
    <source>
        <dbReference type="PROSITE" id="PS51449"/>
    </source>
</evidence>
<comment type="function">
    <text evidence="2">Catalyzes the methylthiolation of N6-threonylcarbamoyladenosine (t(6)A), leading to the formation of 2-methylthio-N6-threonylcarbamoyladenosine (ms(2)t(6)A) at position 37 in tRNAs that read codons beginning with adenine.</text>
</comment>
<dbReference type="Gene3D" id="3.40.50.12160">
    <property type="entry name" value="Methylthiotransferase, N-terminal domain"/>
    <property type="match status" value="1"/>
</dbReference>
<dbReference type="InterPro" id="IPR007197">
    <property type="entry name" value="rSAM"/>
</dbReference>
<evidence type="ECO:0000256" key="4">
    <source>
        <dbReference type="ARBA" id="ARBA00022485"/>
    </source>
</evidence>
<dbReference type="InterPro" id="IPR038135">
    <property type="entry name" value="Methylthiotransferase_N_sf"/>
</dbReference>
<dbReference type="InterPro" id="IPR006467">
    <property type="entry name" value="MiaB-like_bact"/>
</dbReference>
<keyword evidence="5" id="KW-0963">Cytoplasm</keyword>
<dbReference type="InterPro" id="IPR005839">
    <property type="entry name" value="Methylthiotransferase"/>
</dbReference>
<dbReference type="PANTHER" id="PTHR11918">
    <property type="entry name" value="RADICAL SAM PROTEINS"/>
    <property type="match status" value="1"/>
</dbReference>
<evidence type="ECO:0000256" key="3">
    <source>
        <dbReference type="ARBA" id="ARBA00013273"/>
    </source>
</evidence>
<evidence type="ECO:0000256" key="13">
    <source>
        <dbReference type="ARBA" id="ARBA00051661"/>
    </source>
</evidence>
<evidence type="ECO:0000256" key="11">
    <source>
        <dbReference type="ARBA" id="ARBA00023014"/>
    </source>
</evidence>
<dbReference type="Gene3D" id="3.80.30.20">
    <property type="entry name" value="tm_1862 like domain"/>
    <property type="match status" value="1"/>
</dbReference>
<comment type="similarity">
    <text evidence="14">Belongs to the methylthiotransferase family. MtaB subfamily.</text>
</comment>
<feature type="domain" description="Radical SAM core" evidence="18">
    <location>
        <begin position="141"/>
        <end position="373"/>
    </location>
</feature>
<evidence type="ECO:0000256" key="6">
    <source>
        <dbReference type="ARBA" id="ARBA00022679"/>
    </source>
</evidence>
<dbReference type="SFLD" id="SFLDS00029">
    <property type="entry name" value="Radical_SAM"/>
    <property type="match status" value="1"/>
</dbReference>
<dbReference type="SUPFAM" id="SSF102114">
    <property type="entry name" value="Radical SAM enzymes"/>
    <property type="match status" value="1"/>
</dbReference>
<sequence>MKGKRVAISTLGCKVNQYESAVLAGIFRDRGYHLVEFEEEADIYIINTCTVTHQGDRKSRQLIRRAARTNPGALIAVTGCYAQVSPEKVLAIPGVDLVVGTKDRTKLVELVETAEKGLMPVNAVSNLADDCEFEEMPALPLQERTRAFLKIQDGCNNYCTYCIVPYARGGLRSRRPEKILEIASALVAAGYKEIVLTGIHTGSYGQDLPGDVTLAGLLNKLAGIQGLSRVRLSSIEPNDITLELVEILAGSPVFCRHLHVPLQSGDDLVLQKMGRRYTAWEYTRLVGVLRENIPGLGLTTDVMVGFPGETDECFDNTYRLLKKTSFSRLHVFKYSPRPGTPAAGFTGQVEPAVKEARSRKLIELGGTLAAGFAASLLGQVLEVLVERQYQEETGLYEGLTDNYVRMIFSGCEQLIGSIVKVMAEEVRGTAIKGRIV</sequence>
<evidence type="ECO:0000256" key="14">
    <source>
        <dbReference type="ARBA" id="ARBA00061574"/>
    </source>
</evidence>
<keyword evidence="11" id="KW-0411">Iron-sulfur</keyword>
<protein>
    <recommendedName>
        <fullName evidence="15">Threonylcarbamoyladenosine tRNA methylthiotransferase MtaB</fullName>
        <ecNumber evidence="3">2.8.4.5</ecNumber>
    </recommendedName>
    <alternativeName>
        <fullName evidence="12">tRNA-t(6)A37 methylthiotransferase</fullName>
    </alternativeName>
</protein>
<evidence type="ECO:0000256" key="2">
    <source>
        <dbReference type="ARBA" id="ARBA00002399"/>
    </source>
</evidence>
<dbReference type="InterPro" id="IPR013848">
    <property type="entry name" value="Methylthiotransferase_N"/>
</dbReference>
<comment type="catalytic activity">
    <reaction evidence="13">
        <text>N(6)-L-threonylcarbamoyladenosine(37) in tRNA + (sulfur carrier)-SH + AH2 + 2 S-adenosyl-L-methionine = 2-methylsulfanyl-N(6)-L-threonylcarbamoyladenosine(37) in tRNA + (sulfur carrier)-H + 5'-deoxyadenosine + L-methionine + A + S-adenosyl-L-homocysteine + 2 H(+)</text>
        <dbReference type="Rhea" id="RHEA:37075"/>
        <dbReference type="Rhea" id="RHEA-COMP:10163"/>
        <dbReference type="Rhea" id="RHEA-COMP:11092"/>
        <dbReference type="Rhea" id="RHEA-COMP:14737"/>
        <dbReference type="Rhea" id="RHEA-COMP:14739"/>
        <dbReference type="ChEBI" id="CHEBI:13193"/>
        <dbReference type="ChEBI" id="CHEBI:15378"/>
        <dbReference type="ChEBI" id="CHEBI:17319"/>
        <dbReference type="ChEBI" id="CHEBI:17499"/>
        <dbReference type="ChEBI" id="CHEBI:29917"/>
        <dbReference type="ChEBI" id="CHEBI:57844"/>
        <dbReference type="ChEBI" id="CHEBI:57856"/>
        <dbReference type="ChEBI" id="CHEBI:59789"/>
        <dbReference type="ChEBI" id="CHEBI:64428"/>
        <dbReference type="ChEBI" id="CHEBI:74418"/>
        <dbReference type="ChEBI" id="CHEBI:74420"/>
        <dbReference type="EC" id="2.8.4.5"/>
    </reaction>
</comment>
<gene>
    <name evidence="19" type="primary">mtaB</name>
    <name evidence="19" type="ORF">L7E55_13145</name>
</gene>